<keyword evidence="2" id="KW-1185">Reference proteome</keyword>
<name>A0A177B4E2_9BILA</name>
<dbReference type="EMBL" id="LWCA01000350">
    <property type="protein sequence ID" value="OAF69010.1"/>
    <property type="molecule type" value="Genomic_DNA"/>
</dbReference>
<protein>
    <submittedName>
        <fullName evidence="1">Uncharacterized protein</fullName>
    </submittedName>
</protein>
<evidence type="ECO:0000313" key="1">
    <source>
        <dbReference type="EMBL" id="OAF69010.1"/>
    </source>
</evidence>
<gene>
    <name evidence="1" type="ORF">A3Q56_03212</name>
</gene>
<dbReference type="AlphaFoldDB" id="A0A177B4E2"/>
<reference evidence="1 2" key="1">
    <citation type="submission" date="2016-04" db="EMBL/GenBank/DDBJ databases">
        <title>The genome of Intoshia linei affirms orthonectids as highly simplified spiralians.</title>
        <authorList>
            <person name="Mikhailov K.V."/>
            <person name="Slusarev G.S."/>
            <person name="Nikitin M.A."/>
            <person name="Logacheva M.D."/>
            <person name="Penin A."/>
            <person name="Aleoshin V."/>
            <person name="Panchin Y.V."/>
        </authorList>
    </citation>
    <scope>NUCLEOTIDE SEQUENCE [LARGE SCALE GENOMIC DNA]</scope>
    <source>
        <strain evidence="1">Intl2013</strain>
        <tissue evidence="1">Whole animal</tissue>
    </source>
</reference>
<evidence type="ECO:0000313" key="2">
    <source>
        <dbReference type="Proteomes" id="UP000078046"/>
    </source>
</evidence>
<dbReference type="Proteomes" id="UP000078046">
    <property type="component" value="Unassembled WGS sequence"/>
</dbReference>
<comment type="caution">
    <text evidence="1">The sequence shown here is derived from an EMBL/GenBank/DDBJ whole genome shotgun (WGS) entry which is preliminary data.</text>
</comment>
<organism evidence="1 2">
    <name type="scientific">Intoshia linei</name>
    <dbReference type="NCBI Taxonomy" id="1819745"/>
    <lineage>
        <taxon>Eukaryota</taxon>
        <taxon>Metazoa</taxon>
        <taxon>Spiralia</taxon>
        <taxon>Lophotrochozoa</taxon>
        <taxon>Mesozoa</taxon>
        <taxon>Orthonectida</taxon>
        <taxon>Rhopaluridae</taxon>
        <taxon>Intoshia</taxon>
    </lineage>
</organism>
<sequence length="87" mass="10428">MDIFEIINTTKKMIENYTPSETEIYTLPETFIDDYVKHMNPESKQFITELTLFILRFDKLLTFVVDDFFKKDGFNILKSKKWTFIGT</sequence>
<accession>A0A177B4E2</accession>
<proteinExistence type="predicted"/>